<name>A0A090FGF4_MESPL</name>
<dbReference type="AlphaFoldDB" id="A0A090FGF4"/>
<organism evidence="1 2">
    <name type="scientific">Mesorhizobium plurifarium</name>
    <dbReference type="NCBI Taxonomy" id="69974"/>
    <lineage>
        <taxon>Bacteria</taxon>
        <taxon>Pseudomonadati</taxon>
        <taxon>Pseudomonadota</taxon>
        <taxon>Alphaproteobacteria</taxon>
        <taxon>Hyphomicrobiales</taxon>
        <taxon>Phyllobacteriaceae</taxon>
        <taxon>Mesorhizobium</taxon>
    </lineage>
</organism>
<proteinExistence type="predicted"/>
<evidence type="ECO:0000313" key="1">
    <source>
        <dbReference type="EMBL" id="CDX42911.1"/>
    </source>
</evidence>
<sequence length="67" mass="7395">MIHIHLLKAHPTGGFAQGTSYPILARNFVSNILTPQSALMIGHRSLMGSINLLLLSMGRGKKRWARN</sequence>
<reference evidence="1 2" key="1">
    <citation type="submission" date="2014-08" db="EMBL/GenBank/DDBJ databases">
        <authorList>
            <person name="Moulin Lionel"/>
        </authorList>
    </citation>
    <scope>NUCLEOTIDE SEQUENCE [LARGE SCALE GENOMIC DNA]</scope>
</reference>
<dbReference type="EMBL" id="CCNB01000043">
    <property type="protein sequence ID" value="CDX42911.1"/>
    <property type="molecule type" value="Genomic_DNA"/>
</dbReference>
<protein>
    <submittedName>
        <fullName evidence="1">Uncharacterized protein</fullName>
    </submittedName>
</protein>
<dbReference type="Proteomes" id="UP000046373">
    <property type="component" value="Unassembled WGS sequence"/>
</dbReference>
<evidence type="ECO:0000313" key="2">
    <source>
        <dbReference type="Proteomes" id="UP000046373"/>
    </source>
</evidence>
<gene>
    <name evidence="1" type="ORF">MPLDJ20_60039</name>
</gene>
<accession>A0A090FGF4</accession>